<comment type="miscellaneous">
    <text evidence="12">A single active site specifically recognizes both ATP and CTP and is responsible for their addition.</text>
</comment>
<keyword evidence="12" id="KW-0511">Multifunctional enzyme</keyword>
<dbReference type="EC" id="3.1.4.-" evidence="12"/>
<dbReference type="PIRSF" id="PIRSF000813">
    <property type="entry name" value="CCA_bact"/>
    <property type="match status" value="1"/>
</dbReference>
<comment type="catalytic activity">
    <reaction evidence="12">
        <text>a tRNA precursor + 2 CTP + ATP = a tRNA with a 3' CCA end + 3 diphosphate</text>
        <dbReference type="Rhea" id="RHEA:14433"/>
        <dbReference type="Rhea" id="RHEA-COMP:10465"/>
        <dbReference type="Rhea" id="RHEA-COMP:10468"/>
        <dbReference type="ChEBI" id="CHEBI:30616"/>
        <dbReference type="ChEBI" id="CHEBI:33019"/>
        <dbReference type="ChEBI" id="CHEBI:37563"/>
        <dbReference type="ChEBI" id="CHEBI:74896"/>
        <dbReference type="ChEBI" id="CHEBI:83071"/>
        <dbReference type="EC" id="2.7.7.72"/>
    </reaction>
</comment>
<dbReference type="HAMAP" id="MF_01262">
    <property type="entry name" value="CCA_bact_type2"/>
    <property type="match status" value="1"/>
</dbReference>
<feature type="binding site" evidence="12">
    <location>
        <position position="11"/>
    </location>
    <ligand>
        <name>CTP</name>
        <dbReference type="ChEBI" id="CHEBI:37563"/>
    </ligand>
</feature>
<comment type="similarity">
    <text evidence="12">Belongs to the tRNA nucleotidyltransferase/poly(A) polymerase family. Bacterial CCA-adding enzyme type 1 subfamily.</text>
</comment>
<dbReference type="HAMAP" id="MF_01261">
    <property type="entry name" value="CCA_bact_type1"/>
    <property type="match status" value="1"/>
</dbReference>
<feature type="binding site" evidence="12">
    <location>
        <position position="140"/>
    </location>
    <ligand>
        <name>CTP</name>
        <dbReference type="ChEBI" id="CHEBI:37563"/>
    </ligand>
</feature>
<evidence type="ECO:0000256" key="12">
    <source>
        <dbReference type="HAMAP-Rule" id="MF_01261"/>
    </source>
</evidence>
<feature type="binding site" evidence="12">
    <location>
        <position position="137"/>
    </location>
    <ligand>
        <name>ATP</name>
        <dbReference type="ChEBI" id="CHEBI:30616"/>
    </ligand>
</feature>
<dbReference type="AlphaFoldDB" id="A0A222FP48"/>
<evidence type="ECO:0000256" key="5">
    <source>
        <dbReference type="ARBA" id="ARBA00022723"/>
    </source>
</evidence>
<comment type="subunit">
    <text evidence="12">Monomer. Can also form homodimers and oligomers.</text>
</comment>
<reference evidence="14 15" key="1">
    <citation type="submission" date="2017-07" db="EMBL/GenBank/DDBJ databases">
        <title>Annotated genome sequence of Bacterioplanes sanyensis isolated from Red Sea.</title>
        <authorList>
            <person name="Rehman Z.U."/>
        </authorList>
    </citation>
    <scope>NUCLEOTIDE SEQUENCE [LARGE SCALE GENOMIC DNA]</scope>
    <source>
        <strain evidence="14 15">NV9</strain>
    </source>
</reference>
<evidence type="ECO:0000313" key="14">
    <source>
        <dbReference type="EMBL" id="ASP40787.1"/>
    </source>
</evidence>
<evidence type="ECO:0000256" key="1">
    <source>
        <dbReference type="ARBA" id="ARBA00022596"/>
    </source>
</evidence>
<keyword evidence="7 12" id="KW-0692">RNA repair</keyword>
<keyword evidence="6 12" id="KW-0547">Nucleotide-binding</keyword>
<dbReference type="NCBIfam" id="NF008137">
    <property type="entry name" value="PRK10885.1"/>
    <property type="match status" value="1"/>
</dbReference>
<dbReference type="InterPro" id="IPR043519">
    <property type="entry name" value="NT_sf"/>
</dbReference>
<organism evidence="14 15">
    <name type="scientific">Bacterioplanes sanyensis</name>
    <dbReference type="NCBI Taxonomy" id="1249553"/>
    <lineage>
        <taxon>Bacteria</taxon>
        <taxon>Pseudomonadati</taxon>
        <taxon>Pseudomonadota</taxon>
        <taxon>Gammaproteobacteria</taxon>
        <taxon>Oceanospirillales</taxon>
        <taxon>Oceanospirillaceae</taxon>
        <taxon>Bacterioplanes</taxon>
    </lineage>
</organism>
<evidence type="ECO:0000256" key="7">
    <source>
        <dbReference type="ARBA" id="ARBA00022800"/>
    </source>
</evidence>
<feature type="binding site" evidence="12">
    <location>
        <position position="23"/>
    </location>
    <ligand>
        <name>Mg(2+)</name>
        <dbReference type="ChEBI" id="CHEBI:18420"/>
    </ligand>
</feature>
<dbReference type="InterPro" id="IPR050124">
    <property type="entry name" value="tRNA_CCA-adding_enzyme"/>
</dbReference>
<evidence type="ECO:0000259" key="13">
    <source>
        <dbReference type="PROSITE" id="PS51831"/>
    </source>
</evidence>
<feature type="binding site" evidence="12">
    <location>
        <position position="21"/>
    </location>
    <ligand>
        <name>Mg(2+)</name>
        <dbReference type="ChEBI" id="CHEBI:18420"/>
    </ligand>
</feature>
<feature type="domain" description="HD" evidence="13">
    <location>
        <begin position="228"/>
        <end position="329"/>
    </location>
</feature>
<protein>
    <recommendedName>
        <fullName evidence="12">Multifunctional CCA protein</fullName>
    </recommendedName>
    <domain>
        <recommendedName>
            <fullName evidence="12">CCA-adding enzyme</fullName>
            <ecNumber evidence="12">2.7.7.72</ecNumber>
        </recommendedName>
        <alternativeName>
            <fullName evidence="12">CCA tRNA nucleotidyltransferase</fullName>
        </alternativeName>
        <alternativeName>
            <fullName evidence="12">tRNA CCA-pyrophosphorylase</fullName>
        </alternativeName>
        <alternativeName>
            <fullName evidence="12">tRNA adenylyl-/cytidylyl-transferase</fullName>
        </alternativeName>
        <alternativeName>
            <fullName evidence="12">tRNA nucleotidyltransferase</fullName>
        </alternativeName>
        <alternativeName>
            <fullName evidence="12">tRNA-NT</fullName>
        </alternativeName>
    </domain>
    <domain>
        <recommendedName>
            <fullName evidence="12">2'-nucleotidase</fullName>
            <ecNumber evidence="12">3.1.3.-</ecNumber>
        </recommendedName>
    </domain>
    <domain>
        <recommendedName>
            <fullName evidence="12">2',3'-cyclic phosphodiesterase</fullName>
            <ecNumber evidence="12">3.1.4.-</ecNumber>
        </recommendedName>
    </domain>
    <domain>
        <recommendedName>
            <fullName evidence="12">Phosphatase</fullName>
        </recommendedName>
    </domain>
</protein>
<keyword evidence="10 12" id="KW-0460">Magnesium</keyword>
<evidence type="ECO:0000256" key="8">
    <source>
        <dbReference type="ARBA" id="ARBA00022801"/>
    </source>
</evidence>
<comment type="catalytic activity">
    <reaction evidence="12">
        <text>a tRNA with a 3' CCA end + 2 CTP + ATP = a tRNA with a 3' CCACCA end + 3 diphosphate</text>
        <dbReference type="Rhea" id="RHEA:76235"/>
        <dbReference type="Rhea" id="RHEA-COMP:10468"/>
        <dbReference type="Rhea" id="RHEA-COMP:18655"/>
        <dbReference type="ChEBI" id="CHEBI:30616"/>
        <dbReference type="ChEBI" id="CHEBI:33019"/>
        <dbReference type="ChEBI" id="CHEBI:37563"/>
        <dbReference type="ChEBI" id="CHEBI:83071"/>
        <dbReference type="ChEBI" id="CHEBI:195187"/>
    </reaction>
</comment>
<dbReference type="PANTHER" id="PTHR47545:SF1">
    <property type="entry name" value="MULTIFUNCTIONAL CCA PROTEIN"/>
    <property type="match status" value="1"/>
</dbReference>
<sequence length="407" mass="46351">MQVYLVGGAVRDRLLQLPVKDRDWVVVGATPEQLLAQGYEQVGADFPVFLHPDTHEEYALARTERKSGQGYQGFDCRFSPDITLEEDLLRRDLTINAMAMDEQQQLIDPYGGEQDLRHRILRHVSDAFAEDPLRVLRVARFAARLQPLGFTIAEETQALMHTMYTNGELEHLVAERVWQETQRALMDNHPPTYFQVLRDCGALGGWFAEIDRLFGVPQPEQHHPEIDCGIHAFMCLQAATEANASLAVRWAALTHDLGKALTPASEWPKHHGHEKRGLKPLKSLQRRLKVPNDVQQLAQLVTEFHTHVHRAQELRPETLLKLLQQTDAWRRPERFKEFLLACECDARGRTGFEQCEYPQRPYCEQALAVAQTVDAKDVITPGMQGAEIGQALQQARLQALKVWRAQA</sequence>
<dbReference type="InterPro" id="IPR002646">
    <property type="entry name" value="PolA_pol_head_dom"/>
</dbReference>
<keyword evidence="11 12" id="KW-0694">RNA-binding</keyword>
<comment type="domain">
    <text evidence="12">Comprises two domains: an N-terminal domain containing the nucleotidyltransferase activity and a C-terminal HD domain associated with both phosphodiesterase and phosphatase activities.</text>
</comment>
<keyword evidence="2 12" id="KW-0808">Transferase</keyword>
<feature type="binding site" evidence="12">
    <location>
        <position position="8"/>
    </location>
    <ligand>
        <name>ATP</name>
        <dbReference type="ChEBI" id="CHEBI:30616"/>
    </ligand>
</feature>
<feature type="binding site" evidence="12">
    <location>
        <position position="8"/>
    </location>
    <ligand>
        <name>CTP</name>
        <dbReference type="ChEBI" id="CHEBI:37563"/>
    </ligand>
</feature>
<dbReference type="GO" id="GO:0042245">
    <property type="term" value="P:RNA repair"/>
    <property type="evidence" value="ECO:0007669"/>
    <property type="project" value="UniProtKB-KW"/>
</dbReference>
<dbReference type="RefSeq" id="WP_094061939.1">
    <property type="nucleotide sequence ID" value="NZ_CP022530.1"/>
</dbReference>
<dbReference type="Pfam" id="PF01966">
    <property type="entry name" value="HD"/>
    <property type="match status" value="1"/>
</dbReference>
<dbReference type="CDD" id="cd00077">
    <property type="entry name" value="HDc"/>
    <property type="match status" value="1"/>
</dbReference>
<dbReference type="Gene3D" id="3.30.460.10">
    <property type="entry name" value="Beta Polymerase, domain 2"/>
    <property type="match status" value="1"/>
</dbReference>
<evidence type="ECO:0000256" key="2">
    <source>
        <dbReference type="ARBA" id="ARBA00022679"/>
    </source>
</evidence>
<evidence type="ECO:0000256" key="9">
    <source>
        <dbReference type="ARBA" id="ARBA00022840"/>
    </source>
</evidence>
<dbReference type="SUPFAM" id="SSF81301">
    <property type="entry name" value="Nucleotidyltransferase"/>
    <property type="match status" value="1"/>
</dbReference>
<feature type="binding site" evidence="12">
    <location>
        <position position="91"/>
    </location>
    <ligand>
        <name>ATP</name>
        <dbReference type="ChEBI" id="CHEBI:30616"/>
    </ligand>
</feature>
<dbReference type="GO" id="GO:0160016">
    <property type="term" value="F:CCACCA tRNA nucleotidyltransferase activity"/>
    <property type="evidence" value="ECO:0007669"/>
    <property type="project" value="RHEA"/>
</dbReference>
<keyword evidence="5 12" id="KW-0479">Metal-binding</keyword>
<feature type="binding site" evidence="12">
    <location>
        <position position="140"/>
    </location>
    <ligand>
        <name>ATP</name>
        <dbReference type="ChEBI" id="CHEBI:30616"/>
    </ligand>
</feature>
<keyword evidence="4 12" id="KW-0548">Nucleotidyltransferase</keyword>
<keyword evidence="3 12" id="KW-0819">tRNA processing</keyword>
<dbReference type="Pfam" id="PF12627">
    <property type="entry name" value="PolyA_pol_RNAbd"/>
    <property type="match status" value="1"/>
</dbReference>
<keyword evidence="15" id="KW-1185">Reference proteome</keyword>
<dbReference type="Proteomes" id="UP000202440">
    <property type="component" value="Chromosome"/>
</dbReference>
<dbReference type="EMBL" id="CP022530">
    <property type="protein sequence ID" value="ASP40787.1"/>
    <property type="molecule type" value="Genomic_DNA"/>
</dbReference>
<dbReference type="OrthoDB" id="9805698at2"/>
<evidence type="ECO:0000256" key="10">
    <source>
        <dbReference type="ARBA" id="ARBA00022842"/>
    </source>
</evidence>
<dbReference type="EC" id="3.1.3.-" evidence="12"/>
<feature type="binding site" evidence="12">
    <location>
        <position position="11"/>
    </location>
    <ligand>
        <name>ATP</name>
        <dbReference type="ChEBI" id="CHEBI:30616"/>
    </ligand>
</feature>
<dbReference type="GO" id="GO:0000049">
    <property type="term" value="F:tRNA binding"/>
    <property type="evidence" value="ECO:0007669"/>
    <property type="project" value="UniProtKB-UniRule"/>
</dbReference>
<dbReference type="GO" id="GO:0001680">
    <property type="term" value="P:tRNA 3'-terminal CCA addition"/>
    <property type="evidence" value="ECO:0007669"/>
    <property type="project" value="UniProtKB-UniRule"/>
</dbReference>
<dbReference type="InterPro" id="IPR003607">
    <property type="entry name" value="HD/PDEase_dom"/>
</dbReference>
<proteinExistence type="inferred from homology"/>
<dbReference type="PANTHER" id="PTHR47545">
    <property type="entry name" value="MULTIFUNCTIONAL CCA PROTEIN"/>
    <property type="match status" value="1"/>
</dbReference>
<evidence type="ECO:0000313" key="15">
    <source>
        <dbReference type="Proteomes" id="UP000202440"/>
    </source>
</evidence>
<dbReference type="InterPro" id="IPR032828">
    <property type="entry name" value="PolyA_RNA-bd"/>
</dbReference>
<dbReference type="GO" id="GO:0004112">
    <property type="term" value="F:cyclic-nucleotide phosphodiesterase activity"/>
    <property type="evidence" value="ECO:0007669"/>
    <property type="project" value="UniProtKB-UniRule"/>
</dbReference>
<dbReference type="InterPro" id="IPR006674">
    <property type="entry name" value="HD_domain"/>
</dbReference>
<evidence type="ECO:0000256" key="6">
    <source>
        <dbReference type="ARBA" id="ARBA00022741"/>
    </source>
</evidence>
<evidence type="ECO:0000256" key="4">
    <source>
        <dbReference type="ARBA" id="ARBA00022695"/>
    </source>
</evidence>
<accession>A0A222FP48</accession>
<evidence type="ECO:0000256" key="3">
    <source>
        <dbReference type="ARBA" id="ARBA00022694"/>
    </source>
</evidence>
<feature type="binding site" evidence="12">
    <location>
        <position position="91"/>
    </location>
    <ligand>
        <name>CTP</name>
        <dbReference type="ChEBI" id="CHEBI:37563"/>
    </ligand>
</feature>
<dbReference type="SUPFAM" id="SSF81891">
    <property type="entry name" value="Poly A polymerase C-terminal region-like"/>
    <property type="match status" value="1"/>
</dbReference>
<gene>
    <name evidence="12" type="primary">cca</name>
    <name evidence="14" type="ORF">CHH28_01395</name>
</gene>
<dbReference type="CDD" id="cd05398">
    <property type="entry name" value="NT_ClassII-CCAase"/>
    <property type="match status" value="1"/>
</dbReference>
<keyword evidence="8 12" id="KW-0378">Hydrolase</keyword>
<dbReference type="InterPro" id="IPR012006">
    <property type="entry name" value="CCA_bact"/>
</dbReference>
<comment type="cofactor">
    <cofactor evidence="12">
        <name>Ni(2+)</name>
        <dbReference type="ChEBI" id="CHEBI:49786"/>
    </cofactor>
    <text evidence="12">Nickel for phosphatase activity.</text>
</comment>
<comment type="cofactor">
    <cofactor evidence="12">
        <name>Mg(2+)</name>
        <dbReference type="ChEBI" id="CHEBI:18420"/>
    </cofactor>
    <text evidence="12">Magnesium is required for nucleotidyltransferase activity.</text>
</comment>
<dbReference type="GO" id="GO:0016791">
    <property type="term" value="F:phosphatase activity"/>
    <property type="evidence" value="ECO:0007669"/>
    <property type="project" value="UniProtKB-UniRule"/>
</dbReference>
<dbReference type="GO" id="GO:0000287">
    <property type="term" value="F:magnesium ion binding"/>
    <property type="evidence" value="ECO:0007669"/>
    <property type="project" value="UniProtKB-UniRule"/>
</dbReference>
<dbReference type="Pfam" id="PF01743">
    <property type="entry name" value="PolyA_pol"/>
    <property type="match status" value="1"/>
</dbReference>
<dbReference type="EC" id="2.7.7.72" evidence="12"/>
<comment type="function">
    <text evidence="12">Catalyzes the addition and repair of the essential 3'-terminal CCA sequence in tRNAs without using a nucleic acid template. Adds these three nucleotides in the order of C, C, and A to the tRNA nucleotide-73, using CTP and ATP as substrates and producing inorganic pyrophosphate. tRNA 3'-terminal CCA addition is required both for tRNA processing and repair. Also involved in tRNA surveillance by mediating tandem CCA addition to generate a CCACCA at the 3' terminus of unstable tRNAs. While stable tRNAs receive only 3'-terminal CCA, unstable tRNAs are marked with CCACCA and rapidly degraded.</text>
</comment>
<dbReference type="Gene3D" id="1.10.3090.10">
    <property type="entry name" value="cca-adding enzyme, domain 2"/>
    <property type="match status" value="1"/>
</dbReference>
<evidence type="ECO:0000256" key="11">
    <source>
        <dbReference type="ARBA" id="ARBA00022884"/>
    </source>
</evidence>
<dbReference type="GO" id="GO:0005524">
    <property type="term" value="F:ATP binding"/>
    <property type="evidence" value="ECO:0007669"/>
    <property type="project" value="UniProtKB-UniRule"/>
</dbReference>
<dbReference type="GO" id="GO:0004810">
    <property type="term" value="F:CCA tRNA nucleotidyltransferase activity"/>
    <property type="evidence" value="ECO:0007669"/>
    <property type="project" value="UniProtKB-UniRule"/>
</dbReference>
<feature type="binding site" evidence="12">
    <location>
        <position position="137"/>
    </location>
    <ligand>
        <name>CTP</name>
        <dbReference type="ChEBI" id="CHEBI:37563"/>
    </ligand>
</feature>
<keyword evidence="1 12" id="KW-0533">Nickel</keyword>
<dbReference type="PROSITE" id="PS51831">
    <property type="entry name" value="HD"/>
    <property type="match status" value="1"/>
</dbReference>
<keyword evidence="9 12" id="KW-0067">ATP-binding</keyword>
<name>A0A222FP48_9GAMM</name>
<dbReference type="KEGG" id="bsan:CHH28_01395"/>